<dbReference type="Gene3D" id="2.60.120.560">
    <property type="entry name" value="Exo-inulinase, domain 1"/>
    <property type="match status" value="1"/>
</dbReference>
<dbReference type="Pfam" id="PF06439">
    <property type="entry name" value="3keto-disac_hyd"/>
    <property type="match status" value="1"/>
</dbReference>
<feature type="non-terminal residue" evidence="2">
    <location>
        <position position="1"/>
    </location>
</feature>
<gene>
    <name evidence="2" type="ORF">METZ01_LOCUS494079</name>
</gene>
<accession>A0A383DAB9</accession>
<feature type="domain" description="3-keto-alpha-glucoside-1,2-lyase/3-keto-2-hydroxy-glucal hydratase" evidence="1">
    <location>
        <begin position="15"/>
        <end position="200"/>
    </location>
</feature>
<dbReference type="GO" id="GO:0016787">
    <property type="term" value="F:hydrolase activity"/>
    <property type="evidence" value="ECO:0007669"/>
    <property type="project" value="InterPro"/>
</dbReference>
<evidence type="ECO:0000313" key="2">
    <source>
        <dbReference type="EMBL" id="SVE41225.1"/>
    </source>
</evidence>
<dbReference type="AlphaFoldDB" id="A0A383DAB9"/>
<sequence length="203" mass="22172">ITVFLSFGAQAEEKGFKKIFDGKTLSGWAGPVDNYQAVDGTIQCKPGKGGTIYTKEVYGDFVVRLEIKLPAGGNNGLAIRYPGKGDTAYVGMCELQVLDNTSKKYAKLHPAQYHGSAYGMFAAKRGFLKKPGEWNEQEVTVKGSTIKVVLNGETILDCDLGKVGKPMYKIGKFKGRTRKEGHFGFAGHGAAVQFRNVRIKRLN</sequence>
<organism evidence="2">
    <name type="scientific">marine metagenome</name>
    <dbReference type="NCBI Taxonomy" id="408172"/>
    <lineage>
        <taxon>unclassified sequences</taxon>
        <taxon>metagenomes</taxon>
        <taxon>ecological metagenomes</taxon>
    </lineage>
</organism>
<dbReference type="EMBL" id="UINC01215511">
    <property type="protein sequence ID" value="SVE41225.1"/>
    <property type="molecule type" value="Genomic_DNA"/>
</dbReference>
<evidence type="ECO:0000259" key="1">
    <source>
        <dbReference type="Pfam" id="PF06439"/>
    </source>
</evidence>
<protein>
    <recommendedName>
        <fullName evidence="1">3-keto-alpha-glucoside-1,2-lyase/3-keto-2-hydroxy-glucal hydratase domain-containing protein</fullName>
    </recommendedName>
</protein>
<reference evidence="2" key="1">
    <citation type="submission" date="2018-05" db="EMBL/GenBank/DDBJ databases">
        <authorList>
            <person name="Lanie J.A."/>
            <person name="Ng W.-L."/>
            <person name="Kazmierczak K.M."/>
            <person name="Andrzejewski T.M."/>
            <person name="Davidsen T.M."/>
            <person name="Wayne K.J."/>
            <person name="Tettelin H."/>
            <person name="Glass J.I."/>
            <person name="Rusch D."/>
            <person name="Podicherti R."/>
            <person name="Tsui H.-C.T."/>
            <person name="Winkler M.E."/>
        </authorList>
    </citation>
    <scope>NUCLEOTIDE SEQUENCE</scope>
</reference>
<name>A0A383DAB9_9ZZZZ</name>
<proteinExistence type="predicted"/>
<dbReference type="InterPro" id="IPR010496">
    <property type="entry name" value="AL/BT2_dom"/>
</dbReference>